<dbReference type="InterPro" id="IPR050114">
    <property type="entry name" value="UPF0173_UPF0282_UlaG_hydrolase"/>
</dbReference>
<reference evidence="4" key="1">
    <citation type="journal article" date="2020" name="Stud. Mycol.">
        <title>101 Dothideomycetes genomes: A test case for predicting lifestyles and emergence of pathogens.</title>
        <authorList>
            <person name="Haridas S."/>
            <person name="Albert R."/>
            <person name="Binder M."/>
            <person name="Bloem J."/>
            <person name="LaButti K."/>
            <person name="Salamov A."/>
            <person name="Andreopoulos B."/>
            <person name="Baker S."/>
            <person name="Barry K."/>
            <person name="Bills G."/>
            <person name="Bluhm B."/>
            <person name="Cannon C."/>
            <person name="Castanera R."/>
            <person name="Culley D."/>
            <person name="Daum C."/>
            <person name="Ezra D."/>
            <person name="Gonzalez J."/>
            <person name="Henrissat B."/>
            <person name="Kuo A."/>
            <person name="Liang C."/>
            <person name="Lipzen A."/>
            <person name="Lutzoni F."/>
            <person name="Magnuson J."/>
            <person name="Mondo S."/>
            <person name="Nolan M."/>
            <person name="Ohm R."/>
            <person name="Pangilinan J."/>
            <person name="Park H.-J."/>
            <person name="Ramirez L."/>
            <person name="Alfaro M."/>
            <person name="Sun H."/>
            <person name="Tritt A."/>
            <person name="Yoshinaga Y."/>
            <person name="Zwiers L.-H."/>
            <person name="Turgeon B."/>
            <person name="Goodwin S."/>
            <person name="Spatafora J."/>
            <person name="Crous P."/>
            <person name="Grigoriev I."/>
        </authorList>
    </citation>
    <scope>NUCLEOTIDE SEQUENCE [LARGE SCALE GENOMIC DNA]</scope>
    <source>
        <strain evidence="4">CBS 304.66</strain>
    </source>
</reference>
<dbReference type="EMBL" id="ML986627">
    <property type="protein sequence ID" value="KAF2263325.1"/>
    <property type="molecule type" value="Genomic_DNA"/>
</dbReference>
<organism evidence="3 4">
    <name type="scientific">Lojkania enalia</name>
    <dbReference type="NCBI Taxonomy" id="147567"/>
    <lineage>
        <taxon>Eukaryota</taxon>
        <taxon>Fungi</taxon>
        <taxon>Dikarya</taxon>
        <taxon>Ascomycota</taxon>
        <taxon>Pezizomycotina</taxon>
        <taxon>Dothideomycetes</taxon>
        <taxon>Pleosporomycetidae</taxon>
        <taxon>Pleosporales</taxon>
        <taxon>Pleosporales incertae sedis</taxon>
        <taxon>Lojkania</taxon>
    </lineage>
</organism>
<dbReference type="GO" id="GO:0016787">
    <property type="term" value="F:hydrolase activity"/>
    <property type="evidence" value="ECO:0007669"/>
    <property type="project" value="UniProtKB-KW"/>
</dbReference>
<dbReference type="Proteomes" id="UP000800093">
    <property type="component" value="Unassembled WGS sequence"/>
</dbReference>
<accession>A0A9P4MZ58</accession>
<dbReference type="InterPro" id="IPR001279">
    <property type="entry name" value="Metallo-B-lactamas"/>
</dbReference>
<name>A0A9P4MZ58_9PLEO</name>
<dbReference type="SUPFAM" id="SSF56281">
    <property type="entry name" value="Metallo-hydrolase/oxidoreductase"/>
    <property type="match status" value="1"/>
</dbReference>
<dbReference type="InterPro" id="IPR036866">
    <property type="entry name" value="RibonucZ/Hydroxyglut_hydro"/>
</dbReference>
<protein>
    <submittedName>
        <fullName evidence="3">Metallo-hydrolase/oxidoreductase</fullName>
    </submittedName>
</protein>
<dbReference type="AlphaFoldDB" id="A0A9P4MZ58"/>
<dbReference type="OrthoDB" id="332863at2759"/>
<evidence type="ECO:0000313" key="4">
    <source>
        <dbReference type="Proteomes" id="UP000800093"/>
    </source>
</evidence>
<dbReference type="PANTHER" id="PTHR43546:SF9">
    <property type="entry name" value="L-ASCORBATE-6-PHOSPHATE LACTONASE ULAG-RELATED"/>
    <property type="match status" value="1"/>
</dbReference>
<comment type="caution">
    <text evidence="3">The sequence shown here is derived from an EMBL/GenBank/DDBJ whole genome shotgun (WGS) entry which is preliminary data.</text>
</comment>
<evidence type="ECO:0000313" key="3">
    <source>
        <dbReference type="EMBL" id="KAF2263325.1"/>
    </source>
</evidence>
<evidence type="ECO:0000259" key="2">
    <source>
        <dbReference type="Pfam" id="PF12706"/>
    </source>
</evidence>
<dbReference type="Gene3D" id="3.60.15.10">
    <property type="entry name" value="Ribonuclease Z/Hydroxyacylglutathione hydrolase-like"/>
    <property type="match status" value="1"/>
</dbReference>
<proteinExistence type="predicted"/>
<dbReference type="Pfam" id="PF12706">
    <property type="entry name" value="Lactamase_B_2"/>
    <property type="match status" value="1"/>
</dbReference>
<keyword evidence="4" id="KW-1185">Reference proteome</keyword>
<evidence type="ECO:0000256" key="1">
    <source>
        <dbReference type="ARBA" id="ARBA00022801"/>
    </source>
</evidence>
<sequence>MNPNSFKSIVSIIHVGTATAVINIDGVNLLTDPFFSPANSEWDLGVITLKNSESPALGLANLPPIDAILLSHEDHPDNLDELGRTLLDGRKVLTTIDGANKLQPRPGVRGLRPWETVPLIICGKQFKITGTPCRHLPGGDCIGFIIESDTFGHTDGLPNAIYFSGDTVYMDELAQIHESYHVVVALLNLGSAIAPLPDGPLQITMDGKQAVRLFREIGADILVPMHFESWGHFTQGKEELAQIFDEEGIQDQVCWLTPGKEERPIRASV</sequence>
<feature type="domain" description="Metallo-beta-lactamase" evidence="2">
    <location>
        <begin position="28"/>
        <end position="227"/>
    </location>
</feature>
<keyword evidence="1" id="KW-0378">Hydrolase</keyword>
<dbReference type="PANTHER" id="PTHR43546">
    <property type="entry name" value="UPF0173 METAL-DEPENDENT HYDROLASE MJ1163-RELATED"/>
    <property type="match status" value="1"/>
</dbReference>
<gene>
    <name evidence="3" type="ORF">CC78DRAFT_569126</name>
</gene>